<dbReference type="Proteomes" id="UP001597511">
    <property type="component" value="Unassembled WGS sequence"/>
</dbReference>
<keyword evidence="6" id="KW-0560">Oxidoreductase</keyword>
<keyword evidence="13" id="KW-1185">Reference proteome</keyword>
<dbReference type="InterPro" id="IPR012336">
    <property type="entry name" value="Thioredoxin-like_fold"/>
</dbReference>
<protein>
    <submittedName>
        <fullName evidence="12">Vitamin K epoxide reductase family protein</fullName>
    </submittedName>
</protein>
<comment type="caution">
    <text evidence="12">The sequence shown here is derived from an EMBL/GenBank/DDBJ whole genome shotgun (WGS) entry which is preliminary data.</text>
</comment>
<dbReference type="Gene3D" id="3.40.30.10">
    <property type="entry name" value="Glutaredoxin"/>
    <property type="match status" value="1"/>
</dbReference>
<sequence>MKETRPKELSYITWKWLKTLGLRIDKSFVEREITTHPDYPAIVSVADFLDSYDFSYQAVTADRENFNEMQYPLLAHVKEPDGNAYLTIVSKTEEWYRHTDLLLNWSGIVLFPEKKENWKNIVNNINYDQYRESIVLLLFIVLTSYSTYRMPVLNYAIFCLLSLGGIVISWLTFKTELGYQNQIVKQVCNSLGSAGSCDNVMKSPQAKGIWNITPSVAGLGWFVTQWVLLMLAAYLSNFDIFYSVYFVSLIGIAVSGWSIYIQKIVLRQWCALCMGIVAVLILQAAISFSGLFAQLNTITIFQSSLAIYLFVFMVIVLLVIQPIKKMLESCNQNKRLSIELRRWKTDTKVFTGLLEQNAEADCTTWEDEILIGNLSASIKILIICNPYCGPCAKAHRKLDALIDRYPDDINMSVRFAVHSNSDNPATNAVRMLLQAHKQKRFNDKDILNDWFDRMIEEKIWIEKYICEDKFENDELLLKHEQWSNAVNISFTPTIFINGRQMPKQYTVDELIILLPELLSITKRTYTQIK</sequence>
<evidence type="ECO:0000256" key="3">
    <source>
        <dbReference type="ARBA" id="ARBA00022692"/>
    </source>
</evidence>
<keyword evidence="9" id="KW-0676">Redox-active center</keyword>
<evidence type="ECO:0000256" key="7">
    <source>
        <dbReference type="ARBA" id="ARBA00023136"/>
    </source>
</evidence>
<dbReference type="EMBL" id="JBHUOZ010000002">
    <property type="protein sequence ID" value="MFD2919825.1"/>
    <property type="molecule type" value="Genomic_DNA"/>
</dbReference>
<dbReference type="CDD" id="cd12921">
    <property type="entry name" value="VKOR_4"/>
    <property type="match status" value="1"/>
</dbReference>
<evidence type="ECO:0000259" key="11">
    <source>
        <dbReference type="SMART" id="SM00756"/>
    </source>
</evidence>
<evidence type="ECO:0000256" key="8">
    <source>
        <dbReference type="ARBA" id="ARBA00023157"/>
    </source>
</evidence>
<dbReference type="SMART" id="SM00756">
    <property type="entry name" value="VKc"/>
    <property type="match status" value="1"/>
</dbReference>
<evidence type="ECO:0000256" key="5">
    <source>
        <dbReference type="ARBA" id="ARBA00022989"/>
    </source>
</evidence>
<reference evidence="13" key="1">
    <citation type="journal article" date="2019" name="Int. J. Syst. Evol. Microbiol.">
        <title>The Global Catalogue of Microorganisms (GCM) 10K type strain sequencing project: providing services to taxonomists for standard genome sequencing and annotation.</title>
        <authorList>
            <consortium name="The Broad Institute Genomics Platform"/>
            <consortium name="The Broad Institute Genome Sequencing Center for Infectious Disease"/>
            <person name="Wu L."/>
            <person name="Ma J."/>
        </authorList>
    </citation>
    <scope>NUCLEOTIDE SEQUENCE [LARGE SCALE GENOMIC DNA]</scope>
    <source>
        <strain evidence="13">KCTC 23299</strain>
    </source>
</reference>
<keyword evidence="3 10" id="KW-0812">Transmembrane</keyword>
<dbReference type="Pfam" id="PF07884">
    <property type="entry name" value="VKOR"/>
    <property type="match status" value="1"/>
</dbReference>
<evidence type="ECO:0000256" key="10">
    <source>
        <dbReference type="SAM" id="Phobius"/>
    </source>
</evidence>
<dbReference type="SUPFAM" id="SSF52833">
    <property type="entry name" value="Thioredoxin-like"/>
    <property type="match status" value="1"/>
</dbReference>
<proteinExistence type="inferred from homology"/>
<feature type="transmembrane region" description="Helical" evidence="10">
    <location>
        <begin position="272"/>
        <end position="293"/>
    </location>
</feature>
<keyword evidence="8" id="KW-1015">Disulfide bond</keyword>
<organism evidence="12 13">
    <name type="scientific">Terrimonas rubra</name>
    <dbReference type="NCBI Taxonomy" id="1035890"/>
    <lineage>
        <taxon>Bacteria</taxon>
        <taxon>Pseudomonadati</taxon>
        <taxon>Bacteroidota</taxon>
        <taxon>Chitinophagia</taxon>
        <taxon>Chitinophagales</taxon>
        <taxon>Chitinophagaceae</taxon>
        <taxon>Terrimonas</taxon>
    </lineage>
</organism>
<comment type="subcellular location">
    <subcellularLocation>
        <location evidence="1">Membrane</location>
        <topology evidence="1">Multi-pass membrane protein</topology>
    </subcellularLocation>
</comment>
<dbReference type="InterPro" id="IPR012932">
    <property type="entry name" value="VKOR"/>
</dbReference>
<evidence type="ECO:0000256" key="4">
    <source>
        <dbReference type="ARBA" id="ARBA00022719"/>
    </source>
</evidence>
<dbReference type="InterPro" id="IPR038354">
    <property type="entry name" value="VKOR_sf"/>
</dbReference>
<name>A0ABW6A5R3_9BACT</name>
<evidence type="ECO:0000313" key="13">
    <source>
        <dbReference type="Proteomes" id="UP001597511"/>
    </source>
</evidence>
<feature type="transmembrane region" description="Helical" evidence="10">
    <location>
        <begin position="240"/>
        <end position="260"/>
    </location>
</feature>
<feature type="transmembrane region" description="Helical" evidence="10">
    <location>
        <begin position="209"/>
        <end position="234"/>
    </location>
</feature>
<evidence type="ECO:0000256" key="6">
    <source>
        <dbReference type="ARBA" id="ARBA00023002"/>
    </source>
</evidence>
<evidence type="ECO:0000256" key="9">
    <source>
        <dbReference type="ARBA" id="ARBA00023284"/>
    </source>
</evidence>
<evidence type="ECO:0000256" key="2">
    <source>
        <dbReference type="ARBA" id="ARBA00006214"/>
    </source>
</evidence>
<feature type="transmembrane region" description="Helical" evidence="10">
    <location>
        <begin position="154"/>
        <end position="173"/>
    </location>
</feature>
<evidence type="ECO:0000256" key="1">
    <source>
        <dbReference type="ARBA" id="ARBA00004141"/>
    </source>
</evidence>
<dbReference type="RefSeq" id="WP_386097438.1">
    <property type="nucleotide sequence ID" value="NZ_JBHUOZ010000002.1"/>
</dbReference>
<keyword evidence="7 10" id="KW-0472">Membrane</keyword>
<dbReference type="Gene3D" id="1.20.1440.130">
    <property type="entry name" value="VKOR domain"/>
    <property type="match status" value="1"/>
</dbReference>
<accession>A0ABW6A5R3</accession>
<evidence type="ECO:0000313" key="12">
    <source>
        <dbReference type="EMBL" id="MFD2919825.1"/>
    </source>
</evidence>
<keyword evidence="4" id="KW-0874">Quinone</keyword>
<keyword evidence="5 10" id="KW-1133">Transmembrane helix</keyword>
<dbReference type="InterPro" id="IPR036249">
    <property type="entry name" value="Thioredoxin-like_sf"/>
</dbReference>
<gene>
    <name evidence="12" type="ORF">ACFS6H_08915</name>
</gene>
<comment type="similarity">
    <text evidence="2">Belongs to the VKOR family.</text>
</comment>
<feature type="domain" description="Vitamin K epoxide reductase" evidence="11">
    <location>
        <begin position="151"/>
        <end position="291"/>
    </location>
</feature>
<dbReference type="Pfam" id="PF13462">
    <property type="entry name" value="Thioredoxin_4"/>
    <property type="match status" value="1"/>
</dbReference>
<dbReference type="CDD" id="cd02972">
    <property type="entry name" value="DsbA_family"/>
    <property type="match status" value="1"/>
</dbReference>
<feature type="transmembrane region" description="Helical" evidence="10">
    <location>
        <begin position="299"/>
        <end position="320"/>
    </location>
</feature>